<evidence type="ECO:0000313" key="3">
    <source>
        <dbReference type="Proteomes" id="UP000252008"/>
    </source>
</evidence>
<dbReference type="RefSeq" id="WP_237160685.1">
    <property type="nucleotide sequence ID" value="NZ_MVID01000004.1"/>
</dbReference>
<organism evidence="2 3">
    <name type="scientific">Mycolicibacterium parafortuitum</name>
    <name type="common">Mycobacterium parafortuitum</name>
    <dbReference type="NCBI Taxonomy" id="39692"/>
    <lineage>
        <taxon>Bacteria</taxon>
        <taxon>Bacillati</taxon>
        <taxon>Actinomycetota</taxon>
        <taxon>Actinomycetes</taxon>
        <taxon>Mycobacteriales</taxon>
        <taxon>Mycobacteriaceae</taxon>
        <taxon>Mycolicibacterium</taxon>
    </lineage>
</organism>
<evidence type="ECO:0000313" key="2">
    <source>
        <dbReference type="EMBL" id="SRX78981.1"/>
    </source>
</evidence>
<proteinExistence type="predicted"/>
<feature type="domain" description="DUF302" evidence="1">
    <location>
        <begin position="51"/>
        <end position="109"/>
    </location>
</feature>
<accession>A0A375YCZ9</accession>
<dbReference type="EMBL" id="UEGS01000001">
    <property type="protein sequence ID" value="SRX78981.1"/>
    <property type="molecule type" value="Genomic_DNA"/>
</dbReference>
<dbReference type="Gene3D" id="3.30.310.70">
    <property type="entry name" value="TT1751-like domain"/>
    <property type="match status" value="1"/>
</dbReference>
<name>A0A375YCZ9_MYCPF</name>
<gene>
    <name evidence="2" type="ORF">MPP7335_00714</name>
</gene>
<reference evidence="2 3" key="1">
    <citation type="submission" date="2018-05" db="EMBL/GenBank/DDBJ databases">
        <authorList>
            <consortium name="IHU Genomes"/>
        </authorList>
    </citation>
    <scope>NUCLEOTIDE SEQUENCE [LARGE SCALE GENOMIC DNA]</scope>
    <source>
        <strain evidence="2 3">P7335</strain>
    </source>
</reference>
<dbReference type="InterPro" id="IPR035923">
    <property type="entry name" value="TT1751-like_sf"/>
</dbReference>
<dbReference type="InterPro" id="IPR005180">
    <property type="entry name" value="DUF302"/>
</dbReference>
<dbReference type="Pfam" id="PF03625">
    <property type="entry name" value="DUF302"/>
    <property type="match status" value="1"/>
</dbReference>
<sequence>MSTVEHTTRRLVITAPGSYHDVIARYETLVPEVDYAGVTADDGFRRYYRGDVDAVMAATGVPWRATQYLMGNHAIAARMYRHDPAVMLHAPLRTLIYVGADSTTTFTVDQPSSLFDSYGRPEISAVGRYLDDLLDALIGQLTGES</sequence>
<keyword evidence="3" id="KW-1185">Reference proteome</keyword>
<evidence type="ECO:0000259" key="1">
    <source>
        <dbReference type="Pfam" id="PF03625"/>
    </source>
</evidence>
<protein>
    <recommendedName>
        <fullName evidence="1">DUF302 domain-containing protein</fullName>
    </recommendedName>
</protein>
<dbReference type="CDD" id="cd14797">
    <property type="entry name" value="DUF302"/>
    <property type="match status" value="1"/>
</dbReference>
<dbReference type="SUPFAM" id="SSF103247">
    <property type="entry name" value="TT1751-like"/>
    <property type="match status" value="1"/>
</dbReference>
<dbReference type="Proteomes" id="UP000252008">
    <property type="component" value="Unassembled WGS sequence"/>
</dbReference>
<dbReference type="AlphaFoldDB" id="A0A375YCZ9"/>